<evidence type="ECO:0000313" key="7">
    <source>
        <dbReference type="Proteomes" id="UP000621492"/>
    </source>
</evidence>
<evidence type="ECO:0000256" key="5">
    <source>
        <dbReference type="SAM" id="Phobius"/>
    </source>
</evidence>
<feature type="transmembrane region" description="Helical" evidence="5">
    <location>
        <begin position="249"/>
        <end position="272"/>
    </location>
</feature>
<reference evidence="6" key="1">
    <citation type="journal article" date="2014" name="Int. J. Syst. Evol. Microbiol.">
        <title>Complete genome sequence of Corynebacterium casei LMG S-19264T (=DSM 44701T), isolated from a smear-ripened cheese.</title>
        <authorList>
            <consortium name="US DOE Joint Genome Institute (JGI-PGF)"/>
            <person name="Walter F."/>
            <person name="Albersmeier A."/>
            <person name="Kalinowski J."/>
            <person name="Ruckert C."/>
        </authorList>
    </citation>
    <scope>NUCLEOTIDE SEQUENCE</scope>
    <source>
        <strain evidence="6">CGMCC 1.15454</strain>
    </source>
</reference>
<feature type="transmembrane region" description="Helical" evidence="5">
    <location>
        <begin position="278"/>
        <end position="298"/>
    </location>
</feature>
<feature type="transmembrane region" description="Helical" evidence="5">
    <location>
        <begin position="310"/>
        <end position="329"/>
    </location>
</feature>
<feature type="transmembrane region" description="Helical" evidence="5">
    <location>
        <begin position="70"/>
        <end position="92"/>
    </location>
</feature>
<feature type="transmembrane region" description="Helical" evidence="5">
    <location>
        <begin position="349"/>
        <end position="375"/>
    </location>
</feature>
<feature type="transmembrane region" description="Helical" evidence="5">
    <location>
        <begin position="112"/>
        <end position="130"/>
    </location>
</feature>
<evidence type="ECO:0000256" key="3">
    <source>
        <dbReference type="ARBA" id="ARBA00022989"/>
    </source>
</evidence>
<dbReference type="EMBL" id="BMJD01000023">
    <property type="protein sequence ID" value="GGB48676.1"/>
    <property type="molecule type" value="Genomic_DNA"/>
</dbReference>
<evidence type="ECO:0000256" key="4">
    <source>
        <dbReference type="ARBA" id="ARBA00023136"/>
    </source>
</evidence>
<gene>
    <name evidence="6" type="ORF">GCM10011409_27820</name>
</gene>
<keyword evidence="3 5" id="KW-1133">Transmembrane helix</keyword>
<feature type="transmembrane region" description="Helical" evidence="5">
    <location>
        <begin position="202"/>
        <end position="228"/>
    </location>
</feature>
<feature type="transmembrane region" description="Helical" evidence="5">
    <location>
        <begin position="35"/>
        <end position="58"/>
    </location>
</feature>
<reference evidence="6" key="2">
    <citation type="submission" date="2020-09" db="EMBL/GenBank/DDBJ databases">
        <authorList>
            <person name="Sun Q."/>
            <person name="Zhou Y."/>
        </authorList>
    </citation>
    <scope>NUCLEOTIDE SEQUENCE</scope>
    <source>
        <strain evidence="6">CGMCC 1.15454</strain>
    </source>
</reference>
<comment type="subcellular location">
    <subcellularLocation>
        <location evidence="1">Membrane</location>
        <topology evidence="1">Multi-pass membrane protein</topology>
    </subcellularLocation>
</comment>
<evidence type="ECO:0000256" key="1">
    <source>
        <dbReference type="ARBA" id="ARBA00004141"/>
    </source>
</evidence>
<name>A0A9W5TZ61_9BACI</name>
<feature type="transmembrane region" description="Helical" evidence="5">
    <location>
        <begin position="164"/>
        <end position="190"/>
    </location>
</feature>
<keyword evidence="2 5" id="KW-0812">Transmembrane</keyword>
<evidence type="ECO:0000313" key="6">
    <source>
        <dbReference type="EMBL" id="GGB48676.1"/>
    </source>
</evidence>
<dbReference type="GO" id="GO:0005886">
    <property type="term" value="C:plasma membrane"/>
    <property type="evidence" value="ECO:0007669"/>
    <property type="project" value="TreeGrafter"/>
</dbReference>
<dbReference type="Pfam" id="PF00939">
    <property type="entry name" value="Na_sulph_symp"/>
    <property type="match status" value="1"/>
</dbReference>
<dbReference type="Proteomes" id="UP000621492">
    <property type="component" value="Unassembled WGS sequence"/>
</dbReference>
<evidence type="ECO:0000256" key="2">
    <source>
        <dbReference type="ARBA" id="ARBA00022692"/>
    </source>
</evidence>
<sequence length="457" mass="51313">MKKKLLLILIVILYILFFSPLIEWSLETKALGALIIIQILWIGRVFPLAFSSVLLILLLSFHFFSYDETLSYFGSSLVWLLFSIFILSHAFISTGLASRISLYILTWARGSGKLLLFVSFLLSFILTFFIPSNIGKGSLISSILHDIISSLKKIQATSNLSKSFFIGITYVSPIAAAFVPTGASSTIYAFGMFSSISDTITYFHWMLYLGLPIFIFIFLLWILFQRVFPVEKVDQQMVKNLIRSKMDELGSWSSQEVKMIFIMGITLLLWLTEPLHGYSIPLIGLLGASLTVLPSIGVMDWDEAQQSVDWNMMIFFSSTLMLSNMLINTGLIETVAAYVVEHSQNFPTIFLVMGLIVFTAFIRVVFVNVLGFLTIMLPLAITLGEQIAGISPLTLAMGVYLAGVPGFLLITQSPVHLISYSYGYFTHQDLLRAGFLSMLIWVCLVFVSIFLYWGFVI</sequence>
<keyword evidence="7" id="KW-1185">Reference proteome</keyword>
<dbReference type="RefSeq" id="WP_155554455.1">
    <property type="nucleotide sequence ID" value="NZ_BMJD01000023.1"/>
</dbReference>
<organism evidence="6 7">
    <name type="scientific">Lentibacillus populi</name>
    <dbReference type="NCBI Taxonomy" id="1827502"/>
    <lineage>
        <taxon>Bacteria</taxon>
        <taxon>Bacillati</taxon>
        <taxon>Bacillota</taxon>
        <taxon>Bacilli</taxon>
        <taxon>Bacillales</taxon>
        <taxon>Bacillaceae</taxon>
        <taxon>Lentibacillus</taxon>
    </lineage>
</organism>
<feature type="transmembrane region" description="Helical" evidence="5">
    <location>
        <begin position="387"/>
        <end position="410"/>
    </location>
</feature>
<comment type="caution">
    <text evidence="6">The sequence shown here is derived from an EMBL/GenBank/DDBJ whole genome shotgun (WGS) entry which is preliminary data.</text>
</comment>
<dbReference type="GO" id="GO:0022857">
    <property type="term" value="F:transmembrane transporter activity"/>
    <property type="evidence" value="ECO:0007669"/>
    <property type="project" value="InterPro"/>
</dbReference>
<dbReference type="PANTHER" id="PTHR10283">
    <property type="entry name" value="SOLUTE CARRIER FAMILY 13 MEMBER"/>
    <property type="match status" value="1"/>
</dbReference>
<accession>A0A9W5TZ61</accession>
<dbReference type="AlphaFoldDB" id="A0A9W5TZ61"/>
<dbReference type="InterPro" id="IPR001898">
    <property type="entry name" value="SLC13A/DASS"/>
</dbReference>
<feature type="transmembrane region" description="Helical" evidence="5">
    <location>
        <begin position="430"/>
        <end position="455"/>
    </location>
</feature>
<proteinExistence type="predicted"/>
<keyword evidence="4 5" id="KW-0472">Membrane</keyword>
<protein>
    <submittedName>
        <fullName evidence="6">Sodium:sulfate symporter</fullName>
    </submittedName>
</protein>